<evidence type="ECO:0000256" key="2">
    <source>
        <dbReference type="ARBA" id="ARBA00022670"/>
    </source>
</evidence>
<keyword evidence="3 5" id="KW-0378">Hydrolase</keyword>
<dbReference type="InterPro" id="IPR023827">
    <property type="entry name" value="Peptidase_S8_Asp-AS"/>
</dbReference>
<dbReference type="InterPro" id="IPR000209">
    <property type="entry name" value="Peptidase_S8/S53_dom"/>
</dbReference>
<feature type="active site" description="Charge relay system" evidence="5">
    <location>
        <position position="344"/>
    </location>
</feature>
<dbReference type="GO" id="GO:0004252">
    <property type="term" value="F:serine-type endopeptidase activity"/>
    <property type="evidence" value="ECO:0007669"/>
    <property type="project" value="UniProtKB-UniRule"/>
</dbReference>
<dbReference type="OrthoDB" id="9766923at2"/>
<evidence type="ECO:0000313" key="8">
    <source>
        <dbReference type="EMBL" id="RZS43442.1"/>
    </source>
</evidence>
<dbReference type="PRINTS" id="PR00723">
    <property type="entry name" value="SUBTILISIN"/>
</dbReference>
<protein>
    <submittedName>
        <fullName evidence="8">Subtilase family protein</fullName>
    </submittedName>
</protein>
<evidence type="ECO:0000313" key="9">
    <source>
        <dbReference type="Proteomes" id="UP000294257"/>
    </source>
</evidence>
<dbReference type="AlphaFoldDB" id="A0A4Q7L5C7"/>
<dbReference type="PANTHER" id="PTHR43806:SF11">
    <property type="entry name" value="CEREVISIN-RELATED"/>
    <property type="match status" value="1"/>
</dbReference>
<dbReference type="InterPro" id="IPR050131">
    <property type="entry name" value="Peptidase_S8_subtilisin-like"/>
</dbReference>
<dbReference type="InterPro" id="IPR015500">
    <property type="entry name" value="Peptidase_S8_subtilisin-rel"/>
</dbReference>
<feature type="domain" description="Peptidase S8/S53" evidence="7">
    <location>
        <begin position="132"/>
        <end position="366"/>
    </location>
</feature>
<feature type="active site" description="Charge relay system" evidence="5">
    <location>
        <position position="173"/>
    </location>
</feature>
<dbReference type="InterPro" id="IPR023828">
    <property type="entry name" value="Peptidase_S8_Ser-AS"/>
</dbReference>
<evidence type="ECO:0000256" key="4">
    <source>
        <dbReference type="ARBA" id="ARBA00022825"/>
    </source>
</evidence>
<proteinExistence type="inferred from homology"/>
<dbReference type="PANTHER" id="PTHR43806">
    <property type="entry name" value="PEPTIDASE S8"/>
    <property type="match status" value="1"/>
</dbReference>
<dbReference type="EMBL" id="SGWQ01000002">
    <property type="protein sequence ID" value="RZS43442.1"/>
    <property type="molecule type" value="Genomic_DNA"/>
</dbReference>
<evidence type="ECO:0000256" key="6">
    <source>
        <dbReference type="RuleBase" id="RU003355"/>
    </source>
</evidence>
<dbReference type="Proteomes" id="UP000294257">
    <property type="component" value="Unassembled WGS sequence"/>
</dbReference>
<sequence>MATSDGTTGRYLVLYEESATAAAGVQEINDVTGIQTVSLDPSDESSVVAERLSQADGISFDKLRVACVDADSAQLSRLRDAAAGPGPIAMVEPERIVHAIPAAPATEASTLDESVYTWGLQAIGAPGSDATGKGIRVAVLDTGFDVKHPDFAGRTVTTASFVKDEDVQDGHGHGTHCIGTSCGPRKVDGGPGYGVAYEAEIFAGKVLSNKGSGTDRGILAGIEWAINNDCAVISMSLGAATAPDTPFSPLFEEVAVRAMAAGTLIIAAAGNESDRRVGRINPVGHPANCPSIMAVGATDPKTEIAYFSCGTVGDIGAVDIVAPGWDVHSSVPMPKRYAKMKGTSMATPHVAGVAAQIAQKYGSRAWELWARLAQGSRRLPLPSTDVGSGLVQAP</sequence>
<comment type="similarity">
    <text evidence="1 5 6">Belongs to the peptidase S8 family.</text>
</comment>
<keyword evidence="2 5" id="KW-0645">Protease</keyword>
<accession>A0A4Q7L5C7</accession>
<evidence type="ECO:0000256" key="1">
    <source>
        <dbReference type="ARBA" id="ARBA00011073"/>
    </source>
</evidence>
<evidence type="ECO:0000256" key="3">
    <source>
        <dbReference type="ARBA" id="ARBA00022801"/>
    </source>
</evidence>
<dbReference type="PROSITE" id="PS00136">
    <property type="entry name" value="SUBTILASE_ASP"/>
    <property type="match status" value="1"/>
</dbReference>
<keyword evidence="9" id="KW-1185">Reference proteome</keyword>
<dbReference type="InterPro" id="IPR036852">
    <property type="entry name" value="Peptidase_S8/S53_dom_sf"/>
</dbReference>
<evidence type="ECO:0000259" key="7">
    <source>
        <dbReference type="Pfam" id="PF00082"/>
    </source>
</evidence>
<evidence type="ECO:0000256" key="5">
    <source>
        <dbReference type="PROSITE-ProRule" id="PRU01240"/>
    </source>
</evidence>
<name>A0A4Q7L5C7_9PSEU</name>
<reference evidence="8 9" key="1">
    <citation type="submission" date="2019-02" db="EMBL/GenBank/DDBJ databases">
        <title>Genomic Encyclopedia of Type Strains, Phase IV (KMG-IV): sequencing the most valuable type-strain genomes for metagenomic binning, comparative biology and taxonomic classification.</title>
        <authorList>
            <person name="Goeker M."/>
        </authorList>
    </citation>
    <scope>NUCLEOTIDE SEQUENCE [LARGE SCALE GENOMIC DNA]</scope>
    <source>
        <strain evidence="8 9">DSM 101727</strain>
    </source>
</reference>
<dbReference type="RefSeq" id="WP_130343285.1">
    <property type="nucleotide sequence ID" value="NZ_SGWQ01000002.1"/>
</dbReference>
<dbReference type="PROSITE" id="PS00138">
    <property type="entry name" value="SUBTILASE_SER"/>
    <property type="match status" value="1"/>
</dbReference>
<dbReference type="GO" id="GO:0006508">
    <property type="term" value="P:proteolysis"/>
    <property type="evidence" value="ECO:0007669"/>
    <property type="project" value="UniProtKB-KW"/>
</dbReference>
<comment type="caution">
    <text evidence="8">The sequence shown here is derived from an EMBL/GenBank/DDBJ whole genome shotgun (WGS) entry which is preliminary data.</text>
</comment>
<dbReference type="PROSITE" id="PS51892">
    <property type="entry name" value="SUBTILASE"/>
    <property type="match status" value="1"/>
</dbReference>
<dbReference type="Gene3D" id="3.40.50.200">
    <property type="entry name" value="Peptidase S8/S53 domain"/>
    <property type="match status" value="1"/>
</dbReference>
<dbReference type="Pfam" id="PF00082">
    <property type="entry name" value="Peptidase_S8"/>
    <property type="match status" value="1"/>
</dbReference>
<feature type="active site" description="Charge relay system" evidence="5">
    <location>
        <position position="141"/>
    </location>
</feature>
<dbReference type="SUPFAM" id="SSF52743">
    <property type="entry name" value="Subtilisin-like"/>
    <property type="match status" value="1"/>
</dbReference>
<organism evidence="8 9">
    <name type="scientific">Herbihabitans rhizosphaerae</name>
    <dbReference type="NCBI Taxonomy" id="1872711"/>
    <lineage>
        <taxon>Bacteria</taxon>
        <taxon>Bacillati</taxon>
        <taxon>Actinomycetota</taxon>
        <taxon>Actinomycetes</taxon>
        <taxon>Pseudonocardiales</taxon>
        <taxon>Pseudonocardiaceae</taxon>
        <taxon>Herbihabitans</taxon>
    </lineage>
</organism>
<gene>
    <name evidence="8" type="ORF">EV193_102422</name>
</gene>
<keyword evidence="4 5" id="KW-0720">Serine protease</keyword>